<feature type="region of interest" description="Disordered" evidence="1">
    <location>
        <begin position="1"/>
        <end position="23"/>
    </location>
</feature>
<sequence length="113" mass="11874">MQTATSSTSGVETTGGQLCEDPPLDAPGVDRSCQFDQDCLVVFHQTDCCGSVDAYSVNVQSTDAWQTAAAPCTFEPFCDCAPQPTDAEDGESTADKDEIVALCIDNVCRSAVP</sequence>
<accession>A0A9X3EJL4</accession>
<dbReference type="RefSeq" id="WP_267765965.1">
    <property type="nucleotide sequence ID" value="NZ_JAPNKE010000002.1"/>
</dbReference>
<evidence type="ECO:0000256" key="1">
    <source>
        <dbReference type="SAM" id="MobiDB-lite"/>
    </source>
</evidence>
<dbReference type="Proteomes" id="UP001150924">
    <property type="component" value="Unassembled WGS sequence"/>
</dbReference>
<dbReference type="EMBL" id="JAPNKE010000002">
    <property type="protein sequence ID" value="MCY1004419.1"/>
    <property type="molecule type" value="Genomic_DNA"/>
</dbReference>
<dbReference type="AlphaFoldDB" id="A0A9X3EJL4"/>
<evidence type="ECO:0000313" key="2">
    <source>
        <dbReference type="EMBL" id="MCY1004419.1"/>
    </source>
</evidence>
<protein>
    <submittedName>
        <fullName evidence="2">Uncharacterized protein</fullName>
    </submittedName>
</protein>
<gene>
    <name evidence="2" type="ORF">OV079_02310</name>
</gene>
<feature type="compositionally biased region" description="Low complexity" evidence="1">
    <location>
        <begin position="1"/>
        <end position="16"/>
    </location>
</feature>
<name>A0A9X3EJL4_9BACT</name>
<evidence type="ECO:0000313" key="3">
    <source>
        <dbReference type="Proteomes" id="UP001150924"/>
    </source>
</evidence>
<comment type="caution">
    <text evidence="2">The sequence shown here is derived from an EMBL/GenBank/DDBJ whole genome shotgun (WGS) entry which is preliminary data.</text>
</comment>
<reference evidence="2" key="1">
    <citation type="submission" date="2022-11" db="EMBL/GenBank/DDBJ databases">
        <title>Minimal conservation of predation-associated metabolite biosynthetic gene clusters underscores biosynthetic potential of Myxococcota including descriptions for ten novel species: Archangium lansinium sp. nov., Myxococcus landrumus sp. nov., Nannocystis bai.</title>
        <authorList>
            <person name="Ahearne A."/>
            <person name="Stevens C."/>
            <person name="Phillips K."/>
        </authorList>
    </citation>
    <scope>NUCLEOTIDE SEQUENCE</scope>
    <source>
        <strain evidence="2">Na p29</strain>
    </source>
</reference>
<keyword evidence="3" id="KW-1185">Reference proteome</keyword>
<organism evidence="2 3">
    <name type="scientific">Nannocystis pusilla</name>
    <dbReference type="NCBI Taxonomy" id="889268"/>
    <lineage>
        <taxon>Bacteria</taxon>
        <taxon>Pseudomonadati</taxon>
        <taxon>Myxococcota</taxon>
        <taxon>Polyangia</taxon>
        <taxon>Nannocystales</taxon>
        <taxon>Nannocystaceae</taxon>
        <taxon>Nannocystis</taxon>
    </lineage>
</organism>
<proteinExistence type="predicted"/>